<name>A0A0E1NUS5_YERPA</name>
<dbReference type="GO" id="GO:0007155">
    <property type="term" value="P:cell adhesion"/>
    <property type="evidence" value="ECO:0007669"/>
    <property type="project" value="InterPro"/>
</dbReference>
<proteinExistence type="predicted"/>
<dbReference type="HOGENOM" id="CLU_064082_1_1_6"/>
<reference evidence="3 4" key="1">
    <citation type="journal article" date="2006" name="J. Bacteriol.">
        <title>Complete genome sequence of Yersinia pestis strains Antiqua and Nepal516: evidence of gene reduction in an emerging pathogen.</title>
        <authorList>
            <person name="Chain P.S."/>
            <person name="Hu P."/>
            <person name="Malfatti S.A."/>
            <person name="Radnedge L."/>
            <person name="Larimer F."/>
            <person name="Vergez L.M."/>
            <person name="Worsham P."/>
            <person name="Chu M.C."/>
            <person name="Andersen G.L."/>
        </authorList>
    </citation>
    <scope>NUCLEOTIDE SEQUENCE [LARGE SCALE GENOMIC DNA]</scope>
    <source>
        <strain evidence="3 4">Antiqua</strain>
    </source>
</reference>
<evidence type="ECO:0000256" key="1">
    <source>
        <dbReference type="SAM" id="SignalP"/>
    </source>
</evidence>
<dbReference type="InterPro" id="IPR036937">
    <property type="entry name" value="Adhesion_dom_fimbrial_sf"/>
</dbReference>
<feature type="domain" description="Fimbrial-type adhesion" evidence="2">
    <location>
        <begin position="208"/>
        <end position="327"/>
    </location>
</feature>
<evidence type="ECO:0000313" key="4">
    <source>
        <dbReference type="Proteomes" id="UP000001971"/>
    </source>
</evidence>
<keyword evidence="1" id="KW-0732">Signal</keyword>
<dbReference type="InterPro" id="IPR008966">
    <property type="entry name" value="Adhesion_dom_sf"/>
</dbReference>
<gene>
    <name evidence="3" type="ordered locus">YPA_4130</name>
</gene>
<dbReference type="GO" id="GO:0009289">
    <property type="term" value="C:pilus"/>
    <property type="evidence" value="ECO:0007669"/>
    <property type="project" value="InterPro"/>
</dbReference>
<dbReference type="InterPro" id="IPR000259">
    <property type="entry name" value="Adhesion_dom_fimbrial"/>
</dbReference>
<accession>A0A0E1NUS5</accession>
<evidence type="ECO:0000313" key="3">
    <source>
        <dbReference type="EMBL" id="ABG16091.1"/>
    </source>
</evidence>
<feature type="signal peptide" evidence="1">
    <location>
        <begin position="1"/>
        <end position="31"/>
    </location>
</feature>
<dbReference type="SUPFAM" id="SSF49401">
    <property type="entry name" value="Bacterial adhesins"/>
    <property type="match status" value="1"/>
</dbReference>
<dbReference type="Gene3D" id="2.60.40.1090">
    <property type="entry name" value="Fimbrial-type adhesion domain"/>
    <property type="match status" value="1"/>
</dbReference>
<protein>
    <recommendedName>
        <fullName evidence="2">Fimbrial-type adhesion domain-containing protein</fullName>
    </recommendedName>
</protein>
<dbReference type="RefSeq" id="WP_002209595.1">
    <property type="nucleotide sequence ID" value="NC_008150.1"/>
</dbReference>
<dbReference type="KEGG" id="ypa:YPA_4130"/>
<evidence type="ECO:0000259" key="2">
    <source>
        <dbReference type="Pfam" id="PF00419"/>
    </source>
</evidence>
<dbReference type="GeneID" id="57974673"/>
<sequence precursor="true">MMQTILNKIGRIGGCIALSFVAMLLSQAAYALDCVEKGTNVVNKPGIPIGQLAIPSNIAPGTKIWESRDITVTAYCDNVLGSVYDQVWFYFNPLGQSLGPGLQLGVNYLGQDLQANAARLNTNTSPITSGQNVTVTVTFRLYIKVTNDLPSSGNYIGTDSFTVFQLDGSGGINVTAGAKNLKYTLSGLSIVRFIPCGADLVISPASQVVNFGSFNQARLLSSNNNLSRPFSITAIKQGCLANFSIQAQFLTANPLVGDNAIDLQNGIKLTIYDDKNQAIVYNRYADFAQLNNITQVTRNYTARLNAIEGQPIKLGQFDATAIIKINYY</sequence>
<dbReference type="EMBL" id="CP000308">
    <property type="protein sequence ID" value="ABG16091.1"/>
    <property type="molecule type" value="Genomic_DNA"/>
</dbReference>
<dbReference type="Pfam" id="PF00419">
    <property type="entry name" value="Fimbrial"/>
    <property type="match status" value="1"/>
</dbReference>
<dbReference type="AlphaFoldDB" id="A0A0E1NUS5"/>
<organism evidence="3 4">
    <name type="scientific">Yersinia pestis bv. Antiqua (strain Antiqua)</name>
    <dbReference type="NCBI Taxonomy" id="360102"/>
    <lineage>
        <taxon>Bacteria</taxon>
        <taxon>Pseudomonadati</taxon>
        <taxon>Pseudomonadota</taxon>
        <taxon>Gammaproteobacteria</taxon>
        <taxon>Enterobacterales</taxon>
        <taxon>Yersiniaceae</taxon>
        <taxon>Yersinia</taxon>
    </lineage>
</organism>
<feature type="chain" id="PRO_5009390554" description="Fimbrial-type adhesion domain-containing protein" evidence="1">
    <location>
        <begin position="32"/>
        <end position="328"/>
    </location>
</feature>
<dbReference type="Proteomes" id="UP000001971">
    <property type="component" value="Chromosome"/>
</dbReference>
<dbReference type="PATRIC" id="fig|360102.15.peg.2345"/>